<evidence type="ECO:0000313" key="3">
    <source>
        <dbReference type="EMBL" id="OIR25314.1"/>
    </source>
</evidence>
<evidence type="ECO:0000256" key="2">
    <source>
        <dbReference type="HAMAP-Rule" id="MF_00163"/>
    </source>
</evidence>
<reference evidence="4" key="1">
    <citation type="submission" date="2016-09" db="EMBL/GenBank/DDBJ databases">
        <title>Genome Sequence of Bathymodiolus thermophilus sulfur-oxidizing gill endosymbiont.</title>
        <authorList>
            <person name="Ponnudurai R."/>
            <person name="Kleiner M."/>
            <person name="Sayavedra L."/>
            <person name="Thuermer A."/>
            <person name="Felbeck H."/>
            <person name="Schlueter R."/>
            <person name="Schweder T."/>
            <person name="Markert S."/>
        </authorList>
    </citation>
    <scope>NUCLEOTIDE SEQUENCE [LARGE SCALE GENOMIC DNA]</scope>
    <source>
        <strain evidence="4">BAT/CrabSpa'14</strain>
    </source>
</reference>
<dbReference type="NCBIfam" id="TIGR00079">
    <property type="entry name" value="pept_deformyl"/>
    <property type="match status" value="1"/>
</dbReference>
<organism evidence="3 4">
    <name type="scientific">Bathymodiolus thermophilus thioautotrophic gill symbiont</name>
    <dbReference type="NCBI Taxonomy" id="2360"/>
    <lineage>
        <taxon>Bacteria</taxon>
        <taxon>Pseudomonadati</taxon>
        <taxon>Pseudomonadota</taxon>
        <taxon>Gammaproteobacteria</taxon>
        <taxon>sulfur-oxidizing symbionts</taxon>
    </lineage>
</organism>
<keyword evidence="2" id="KW-0408">Iron</keyword>
<dbReference type="InterPro" id="IPR036821">
    <property type="entry name" value="Peptide_deformylase_sf"/>
</dbReference>
<evidence type="ECO:0000256" key="1">
    <source>
        <dbReference type="ARBA" id="ARBA00010759"/>
    </source>
</evidence>
<evidence type="ECO:0000313" key="4">
    <source>
        <dbReference type="Proteomes" id="UP000182798"/>
    </source>
</evidence>
<dbReference type="GO" id="GO:0046872">
    <property type="term" value="F:metal ion binding"/>
    <property type="evidence" value="ECO:0007669"/>
    <property type="project" value="UniProtKB-KW"/>
</dbReference>
<dbReference type="EC" id="3.5.1.88" evidence="2"/>
<dbReference type="EMBL" id="MIQH01000354">
    <property type="protein sequence ID" value="OIR25314.1"/>
    <property type="molecule type" value="Genomic_DNA"/>
</dbReference>
<proteinExistence type="inferred from homology"/>
<dbReference type="NCBIfam" id="NF001159">
    <property type="entry name" value="PRK00150.1-3"/>
    <property type="match status" value="1"/>
</dbReference>
<dbReference type="Pfam" id="PF01327">
    <property type="entry name" value="Pep_deformylase"/>
    <property type="match status" value="1"/>
</dbReference>
<name>A0A1J5TX36_9GAMM</name>
<dbReference type="PANTHER" id="PTHR10458:SF22">
    <property type="entry name" value="PEPTIDE DEFORMYLASE"/>
    <property type="match status" value="1"/>
</dbReference>
<dbReference type="AlphaFoldDB" id="A0A1J5TX36"/>
<feature type="binding site" evidence="2">
    <location>
        <position position="153"/>
    </location>
    <ligand>
        <name>Fe cation</name>
        <dbReference type="ChEBI" id="CHEBI:24875"/>
    </ligand>
</feature>
<comment type="caution">
    <text evidence="3">The sequence shown here is derived from an EMBL/GenBank/DDBJ whole genome shotgun (WGS) entry which is preliminary data.</text>
</comment>
<accession>A0A1J5TX36</accession>
<dbReference type="PIRSF" id="PIRSF004749">
    <property type="entry name" value="Pep_def"/>
    <property type="match status" value="1"/>
</dbReference>
<dbReference type="Proteomes" id="UP000182798">
    <property type="component" value="Unassembled WGS sequence"/>
</dbReference>
<dbReference type="SUPFAM" id="SSF56420">
    <property type="entry name" value="Peptide deformylase"/>
    <property type="match status" value="1"/>
</dbReference>
<feature type="active site" evidence="2">
    <location>
        <position position="154"/>
    </location>
</feature>
<feature type="binding site" evidence="2">
    <location>
        <position position="157"/>
    </location>
    <ligand>
        <name>Fe cation</name>
        <dbReference type="ChEBI" id="CHEBI:24875"/>
    </ligand>
</feature>
<protein>
    <recommendedName>
        <fullName evidence="2">Peptide deformylase</fullName>
        <shortName evidence="2">PDF</shortName>
        <ecNumber evidence="2">3.5.1.88</ecNumber>
    </recommendedName>
    <alternativeName>
        <fullName evidence="2">Polypeptide deformylase</fullName>
    </alternativeName>
</protein>
<dbReference type="CDD" id="cd00487">
    <property type="entry name" value="Pep_deformylase"/>
    <property type="match status" value="1"/>
</dbReference>
<comment type="similarity">
    <text evidence="1 2">Belongs to the polypeptide deformylase family.</text>
</comment>
<comment type="cofactor">
    <cofactor evidence="2">
        <name>Fe(2+)</name>
        <dbReference type="ChEBI" id="CHEBI:29033"/>
    </cofactor>
    <text evidence="2">Binds 1 Fe(2+) ion.</text>
</comment>
<keyword evidence="2" id="KW-0479">Metal-binding</keyword>
<keyword evidence="2" id="KW-0648">Protein biosynthesis</keyword>
<dbReference type="HAMAP" id="MF_00163">
    <property type="entry name" value="Pep_deformylase"/>
    <property type="match status" value="1"/>
</dbReference>
<dbReference type="GO" id="GO:0042586">
    <property type="term" value="F:peptide deformylase activity"/>
    <property type="evidence" value="ECO:0007669"/>
    <property type="project" value="UniProtKB-UniRule"/>
</dbReference>
<dbReference type="OrthoDB" id="9804313at2"/>
<dbReference type="PRINTS" id="PR01576">
    <property type="entry name" value="PDEFORMYLASE"/>
</dbReference>
<dbReference type="Gene3D" id="3.90.45.10">
    <property type="entry name" value="Peptide deformylase"/>
    <property type="match status" value="1"/>
</dbReference>
<dbReference type="InterPro" id="IPR023635">
    <property type="entry name" value="Peptide_deformylase"/>
</dbReference>
<sequence length="183" mass="20912">MMILPILKFPNKRLRTKAAKVEAVDNDIKKMVKNMFETMYASDGIGLAATQVDQHLQIVVMDVPDSGEDYQFILKNRNTDNSKPLTEKHPLCFINPTITKKEGQETHNEGCLSVPGYYAEVERFNHIVVEALDENGKVFTLEARNLLAVCIQHELDHLKGILFIDYLSKLKQKRLLDKINKSQ</sequence>
<gene>
    <name evidence="2" type="primary">def</name>
    <name evidence="3" type="ORF">BGC33_13170</name>
</gene>
<keyword evidence="2" id="KW-0378">Hydrolase</keyword>
<feature type="binding site" evidence="2">
    <location>
        <position position="111"/>
    </location>
    <ligand>
        <name>Fe cation</name>
        <dbReference type="ChEBI" id="CHEBI:24875"/>
    </ligand>
</feature>
<comment type="catalytic activity">
    <reaction evidence="2">
        <text>N-terminal N-formyl-L-methionyl-[peptide] + H2O = N-terminal L-methionyl-[peptide] + formate</text>
        <dbReference type="Rhea" id="RHEA:24420"/>
        <dbReference type="Rhea" id="RHEA-COMP:10639"/>
        <dbReference type="Rhea" id="RHEA-COMP:10640"/>
        <dbReference type="ChEBI" id="CHEBI:15377"/>
        <dbReference type="ChEBI" id="CHEBI:15740"/>
        <dbReference type="ChEBI" id="CHEBI:49298"/>
        <dbReference type="ChEBI" id="CHEBI:64731"/>
        <dbReference type="EC" id="3.5.1.88"/>
    </reaction>
</comment>
<comment type="function">
    <text evidence="2">Removes the formyl group from the N-terminal Met of newly synthesized proteins. Requires at least a dipeptide for an efficient rate of reaction. N-terminal L-methionine is a prerequisite for activity but the enzyme has broad specificity at other positions.</text>
</comment>
<dbReference type="PANTHER" id="PTHR10458">
    <property type="entry name" value="PEPTIDE DEFORMYLASE"/>
    <property type="match status" value="1"/>
</dbReference>
<dbReference type="GO" id="GO:0006412">
    <property type="term" value="P:translation"/>
    <property type="evidence" value="ECO:0007669"/>
    <property type="project" value="UniProtKB-UniRule"/>
</dbReference>